<evidence type="ECO:0000256" key="1">
    <source>
        <dbReference type="ARBA" id="ARBA00001974"/>
    </source>
</evidence>
<dbReference type="InterPro" id="IPR036318">
    <property type="entry name" value="FAD-bd_PCMH-like_sf"/>
</dbReference>
<dbReference type="PROSITE" id="PS00862">
    <property type="entry name" value="OX2_COVAL_FAD"/>
    <property type="match status" value="1"/>
</dbReference>
<dbReference type="SUPFAM" id="SSF56176">
    <property type="entry name" value="FAD-binding/transporter-associated domain-like"/>
    <property type="match status" value="1"/>
</dbReference>
<evidence type="ECO:0000313" key="7">
    <source>
        <dbReference type="EMBL" id="SHK66876.1"/>
    </source>
</evidence>
<sequence length="463" mass="50656">MNEEQEVGQGLRQLRVTGEVCRPGTSSYEAARAIWNAMIDRHPALIVRCQTTEDVVQCVRFAREHDQLLAIRGGGHNIAGNALCEGGIVIDLSRMRTVQVDPQQRRATVAGGATLGDLDAATQTYGLAVPVGINSTTGVAGLTLGGGFGWLSRKYGMTVDSLEAAEVVTASGEVLQVDANHHPDLFWALRGGGGNFGVVTHFTFRLYPLGPEVLCGLMVFPGEEALSVLQRYRAFAARAPEELAVWIVMRQAPPLPFLPESVHGRPVIVLALCYAGNPDEGERLIEPLRAFGTLLGEHVGVQPYVNWQQAFDPLLTPGARNYWKSHNLEVLEDSFFEELVDALAQLPSAECELFVGALGGATGRPDPAATAYPHRKARFVMNVHSRWREAADDARCIRWARRVFHRTAPFASGGAYVNFIPADESDALQRAYGDNYARLAQIKRQYDPHNLFRVNQNIHPASA</sequence>
<dbReference type="InterPro" id="IPR016166">
    <property type="entry name" value="FAD-bd_PCMH"/>
</dbReference>
<name>A0A1M6UCH3_9BACT</name>
<dbReference type="InterPro" id="IPR006094">
    <property type="entry name" value="Oxid_FAD_bind_N"/>
</dbReference>
<reference evidence="8" key="1">
    <citation type="submission" date="2016-11" db="EMBL/GenBank/DDBJ databases">
        <authorList>
            <person name="Varghese N."/>
            <person name="Submissions S."/>
        </authorList>
    </citation>
    <scope>NUCLEOTIDE SEQUENCE [LARGE SCALE GENOMIC DNA]</scope>
    <source>
        <strain evidence="8">DSM 22212</strain>
    </source>
</reference>
<keyword evidence="3" id="KW-0285">Flavoprotein</keyword>
<dbReference type="InterPro" id="IPR016164">
    <property type="entry name" value="FAD-linked_Oxase-like_C"/>
</dbReference>
<protein>
    <submittedName>
        <fullName evidence="7">FAD/FMN-containing dehydrogenase</fullName>
    </submittedName>
</protein>
<keyword evidence="8" id="KW-1185">Reference proteome</keyword>
<evidence type="ECO:0000256" key="2">
    <source>
        <dbReference type="ARBA" id="ARBA00005466"/>
    </source>
</evidence>
<dbReference type="PROSITE" id="PS51387">
    <property type="entry name" value="FAD_PCMH"/>
    <property type="match status" value="1"/>
</dbReference>
<gene>
    <name evidence="7" type="ORF">SAMN04488087_1643</name>
</gene>
<dbReference type="InterPro" id="IPR016167">
    <property type="entry name" value="FAD-bd_PCMH_sub1"/>
</dbReference>
<dbReference type="InterPro" id="IPR050416">
    <property type="entry name" value="FAD-linked_Oxidoreductase"/>
</dbReference>
<dbReference type="InterPro" id="IPR012951">
    <property type="entry name" value="BBE"/>
</dbReference>
<dbReference type="AlphaFoldDB" id="A0A1M6UCH3"/>
<keyword evidence="4" id="KW-0274">FAD</keyword>
<proteinExistence type="inferred from homology"/>
<keyword evidence="5" id="KW-0560">Oxidoreductase</keyword>
<dbReference type="OrthoDB" id="545125at2"/>
<evidence type="ECO:0000256" key="4">
    <source>
        <dbReference type="ARBA" id="ARBA00022827"/>
    </source>
</evidence>
<dbReference type="GO" id="GO:0071949">
    <property type="term" value="F:FAD binding"/>
    <property type="evidence" value="ECO:0007669"/>
    <property type="project" value="InterPro"/>
</dbReference>
<evidence type="ECO:0000313" key="8">
    <source>
        <dbReference type="Proteomes" id="UP000185812"/>
    </source>
</evidence>
<dbReference type="PANTHER" id="PTHR42973">
    <property type="entry name" value="BINDING OXIDOREDUCTASE, PUTATIVE (AFU_ORTHOLOGUE AFUA_1G17690)-RELATED"/>
    <property type="match status" value="1"/>
</dbReference>
<dbReference type="Gene3D" id="3.40.462.20">
    <property type="match status" value="1"/>
</dbReference>
<dbReference type="STRING" id="633813.SAMN04488087_1643"/>
<dbReference type="InterPro" id="IPR006093">
    <property type="entry name" value="Oxy_OxRdtase_FAD_BS"/>
</dbReference>
<comment type="cofactor">
    <cofactor evidence="1">
        <name>FAD</name>
        <dbReference type="ChEBI" id="CHEBI:57692"/>
    </cofactor>
</comment>
<dbReference type="Pfam" id="PF01565">
    <property type="entry name" value="FAD_binding_4"/>
    <property type="match status" value="1"/>
</dbReference>
<dbReference type="GO" id="GO:0016491">
    <property type="term" value="F:oxidoreductase activity"/>
    <property type="evidence" value="ECO:0007669"/>
    <property type="project" value="UniProtKB-KW"/>
</dbReference>
<dbReference type="EMBL" id="FRAU01000005">
    <property type="protein sequence ID" value="SHK66876.1"/>
    <property type="molecule type" value="Genomic_DNA"/>
</dbReference>
<organism evidence="7 8">
    <name type="scientific">Rhodothermus profundi</name>
    <dbReference type="NCBI Taxonomy" id="633813"/>
    <lineage>
        <taxon>Bacteria</taxon>
        <taxon>Pseudomonadati</taxon>
        <taxon>Rhodothermota</taxon>
        <taxon>Rhodothermia</taxon>
        <taxon>Rhodothermales</taxon>
        <taxon>Rhodothermaceae</taxon>
        <taxon>Rhodothermus</taxon>
    </lineage>
</organism>
<dbReference type="PANTHER" id="PTHR42973:SF39">
    <property type="entry name" value="FAD-BINDING PCMH-TYPE DOMAIN-CONTAINING PROTEIN"/>
    <property type="match status" value="1"/>
</dbReference>
<dbReference type="RefSeq" id="WP_072715494.1">
    <property type="nucleotide sequence ID" value="NZ_FRAU01000005.1"/>
</dbReference>
<feature type="domain" description="FAD-binding PCMH-type" evidence="6">
    <location>
        <begin position="39"/>
        <end position="209"/>
    </location>
</feature>
<comment type="similarity">
    <text evidence="2">Belongs to the oxygen-dependent FAD-linked oxidoreductase family.</text>
</comment>
<dbReference type="Pfam" id="PF08031">
    <property type="entry name" value="BBE"/>
    <property type="match status" value="1"/>
</dbReference>
<dbReference type="InterPro" id="IPR016169">
    <property type="entry name" value="FAD-bd_PCMH_sub2"/>
</dbReference>
<dbReference type="Gene3D" id="3.30.43.10">
    <property type="entry name" value="Uridine Diphospho-n-acetylenolpyruvylglucosamine Reductase, domain 2"/>
    <property type="match status" value="1"/>
</dbReference>
<evidence type="ECO:0000256" key="5">
    <source>
        <dbReference type="ARBA" id="ARBA00023002"/>
    </source>
</evidence>
<evidence type="ECO:0000259" key="6">
    <source>
        <dbReference type="PROSITE" id="PS51387"/>
    </source>
</evidence>
<dbReference type="Gene3D" id="3.30.465.10">
    <property type="match status" value="1"/>
</dbReference>
<dbReference type="Proteomes" id="UP000185812">
    <property type="component" value="Unassembled WGS sequence"/>
</dbReference>
<evidence type="ECO:0000256" key="3">
    <source>
        <dbReference type="ARBA" id="ARBA00022630"/>
    </source>
</evidence>
<accession>A0A1M6UCH3</accession>
<dbReference type="SUPFAM" id="SSF55103">
    <property type="entry name" value="FAD-linked oxidases, C-terminal domain"/>
    <property type="match status" value="1"/>
</dbReference>